<evidence type="ECO:0000313" key="13">
    <source>
        <dbReference type="Proteomes" id="UP000094527"/>
    </source>
</evidence>
<dbReference type="STRING" id="48709.A0A1D2M370"/>
<evidence type="ECO:0000256" key="1">
    <source>
        <dbReference type="ARBA" id="ARBA00008139"/>
    </source>
</evidence>
<feature type="active site" description="Proton acceptor 2" evidence="9">
    <location>
        <position position="333"/>
    </location>
</feature>
<keyword evidence="6 11" id="KW-0479">Metal-binding</keyword>
<dbReference type="SUPFAM" id="SSF55486">
    <property type="entry name" value="Metalloproteases ('zincins'), catalytic domain"/>
    <property type="match status" value="1"/>
</dbReference>
<feature type="non-terminal residue" evidence="12">
    <location>
        <position position="397"/>
    </location>
</feature>
<feature type="binding site" evidence="6">
    <location>
        <position position="360"/>
    </location>
    <ligand>
        <name>Zn(2+)</name>
        <dbReference type="ChEBI" id="CHEBI:29105"/>
        <label>1</label>
        <note>catalytic</note>
    </ligand>
</feature>
<feature type="glycosylation site" description="N-linked (GlcNAc...) asparagine; partial" evidence="5">
    <location>
        <position position="288"/>
    </location>
</feature>
<keyword evidence="11" id="KW-0121">Carboxypeptidase</keyword>
<dbReference type="GO" id="GO:0046872">
    <property type="term" value="F:metal ion binding"/>
    <property type="evidence" value="ECO:0007669"/>
    <property type="project" value="UniProtKB-KW"/>
</dbReference>
<comment type="cofactor">
    <cofactor evidence="11">
        <name>Zn(2+)</name>
        <dbReference type="ChEBI" id="CHEBI:29105"/>
    </cofactor>
    <text evidence="11">Binds 2 Zn(2+) ions per subunit.</text>
</comment>
<gene>
    <name evidence="12" type="ORF">Ocin01_19299</name>
</gene>
<comment type="caution">
    <text evidence="10">Lacks conserved residue(s) required for the propagation of feature annotation.</text>
</comment>
<comment type="caution">
    <text evidence="12">The sequence shown here is derived from an EMBL/GenBank/DDBJ whole genome shotgun (WGS) entry which is preliminary data.</text>
</comment>
<keyword evidence="11" id="KW-0482">Metalloprotease</keyword>
<organism evidence="12 13">
    <name type="scientific">Orchesella cincta</name>
    <name type="common">Springtail</name>
    <name type="synonym">Podura cincta</name>
    <dbReference type="NCBI Taxonomy" id="48709"/>
    <lineage>
        <taxon>Eukaryota</taxon>
        <taxon>Metazoa</taxon>
        <taxon>Ecdysozoa</taxon>
        <taxon>Arthropoda</taxon>
        <taxon>Hexapoda</taxon>
        <taxon>Collembola</taxon>
        <taxon>Entomobryomorpha</taxon>
        <taxon>Entomobryoidea</taxon>
        <taxon>Orchesellidae</taxon>
        <taxon>Orchesellinae</taxon>
        <taxon>Orchesella</taxon>
    </lineage>
</organism>
<feature type="binding site" evidence="6">
    <location>
        <position position="336"/>
    </location>
    <ligand>
        <name>Zn(2+)</name>
        <dbReference type="ChEBI" id="CHEBI:29105"/>
        <label>1</label>
        <note>catalytic</note>
    </ligand>
</feature>
<dbReference type="GO" id="GO:0008241">
    <property type="term" value="F:peptidyl-dipeptidase activity"/>
    <property type="evidence" value="ECO:0007669"/>
    <property type="project" value="InterPro"/>
</dbReference>
<dbReference type="PANTHER" id="PTHR10514">
    <property type="entry name" value="ANGIOTENSIN-CONVERTING ENZYME"/>
    <property type="match status" value="1"/>
</dbReference>
<keyword evidence="11" id="KW-0378">Hydrolase</keyword>
<evidence type="ECO:0000256" key="6">
    <source>
        <dbReference type="PIRSR" id="PIRSR601548-3"/>
    </source>
</evidence>
<feature type="binding site" evidence="8">
    <location>
        <position position="332"/>
    </location>
    <ligand>
        <name>Zn(2+)</name>
        <dbReference type="ChEBI" id="CHEBI:29105"/>
        <label>2</label>
        <note>catalytic</note>
    </ligand>
</feature>
<feature type="disulfide bond" evidence="7">
    <location>
        <begin position="302"/>
        <end position="319"/>
    </location>
</feature>
<protein>
    <recommendedName>
        <fullName evidence="11">Angiotensin-converting enzyme</fullName>
        <ecNumber evidence="11">3.4.-.-</ecNumber>
    </recommendedName>
</protein>
<keyword evidence="6 11" id="KW-0862">Zinc</keyword>
<evidence type="ECO:0000256" key="7">
    <source>
        <dbReference type="PIRSR" id="PIRSR601548-4"/>
    </source>
</evidence>
<proteinExistence type="inferred from homology"/>
<dbReference type="Proteomes" id="UP000094527">
    <property type="component" value="Unassembled WGS sequence"/>
</dbReference>
<dbReference type="OMA" id="HIHYFMA"/>
<dbReference type="PANTHER" id="PTHR10514:SF27">
    <property type="entry name" value="ANGIOTENSIN-CONVERTING ENZYME"/>
    <property type="match status" value="1"/>
</dbReference>
<evidence type="ECO:0000256" key="5">
    <source>
        <dbReference type="PIRSR" id="PIRSR601548-10"/>
    </source>
</evidence>
<dbReference type="Pfam" id="PF01401">
    <property type="entry name" value="Peptidase_M2"/>
    <property type="match status" value="2"/>
</dbReference>
<dbReference type="PRINTS" id="PR00791">
    <property type="entry name" value="PEPDIPTASEA"/>
</dbReference>
<comment type="similarity">
    <text evidence="1 10 11">Belongs to the peptidase M2 family.</text>
</comment>
<dbReference type="InterPro" id="IPR001548">
    <property type="entry name" value="Peptidase_M2"/>
</dbReference>
<feature type="binding site" evidence="8">
    <location>
        <position position="336"/>
    </location>
    <ligand>
        <name>Zn(2+)</name>
        <dbReference type="ChEBI" id="CHEBI:29105"/>
        <label>2</label>
        <note>catalytic</note>
    </ligand>
</feature>
<accession>A0A1D2M370</accession>
<evidence type="ECO:0000256" key="2">
    <source>
        <dbReference type="ARBA" id="ARBA00022729"/>
    </source>
</evidence>
<dbReference type="GO" id="GO:0005886">
    <property type="term" value="C:plasma membrane"/>
    <property type="evidence" value="ECO:0007669"/>
    <property type="project" value="TreeGrafter"/>
</dbReference>
<sequence>ELDLEIYNVLFRQSVQFLTSISDQITSHSHQNQDSVSTFNFTLDEPSSAEEVVANYIHNIYEKQASSWIKRSAEADWDYQTDLTNDTARQISEQVSIDYANFRKKVWKLIQTVDYKSFKSDELKRQLDKLNVIGVAALPEDKLTEYTKIYTEMTEIYSTAKICPYRTNPAIWKRKLRISKDCEELLRQVKPLYDELHAYTRYKLREKYIPIETRGSNSRAHFRNMWAQDRRYLNDILAPFPNASMFDVSEELEKRYKPDLEGVTAMFETANEFFVSMGLTNMSVAFGNKALIVKPEDKEVVCSPNAWEFSKDDFRVKMCTTINQKDFITIHHELGHIQYFMNYRNLPVTFREGANSGFHEAIGDVLALSVRTPKHMEKIGLLQTEAGGNTGVSKEST</sequence>
<evidence type="ECO:0000256" key="10">
    <source>
        <dbReference type="PROSITE-ProRule" id="PRU01355"/>
    </source>
</evidence>
<evidence type="ECO:0000256" key="11">
    <source>
        <dbReference type="RuleBase" id="RU361144"/>
    </source>
</evidence>
<dbReference type="OrthoDB" id="10029630at2759"/>
<dbReference type="PROSITE" id="PS52011">
    <property type="entry name" value="PEPTIDASE_M2"/>
    <property type="match status" value="2"/>
</dbReference>
<dbReference type="GO" id="GO:0004180">
    <property type="term" value="F:carboxypeptidase activity"/>
    <property type="evidence" value="ECO:0007669"/>
    <property type="project" value="UniProtKB-KW"/>
</dbReference>
<keyword evidence="4 5" id="KW-0325">Glycoprotein</keyword>
<dbReference type="EMBL" id="LJIJ01005439">
    <property type="protein sequence ID" value="ODM87384.1"/>
    <property type="molecule type" value="Genomic_DNA"/>
</dbReference>
<dbReference type="GO" id="GO:0006508">
    <property type="term" value="P:proteolysis"/>
    <property type="evidence" value="ECO:0007669"/>
    <property type="project" value="UniProtKB-KW"/>
</dbReference>
<dbReference type="GO" id="GO:0008237">
    <property type="term" value="F:metallopeptidase activity"/>
    <property type="evidence" value="ECO:0007669"/>
    <property type="project" value="UniProtKB-KW"/>
</dbReference>
<dbReference type="AlphaFoldDB" id="A0A1D2M370"/>
<dbReference type="EC" id="3.4.-.-" evidence="11"/>
<evidence type="ECO:0000256" key="3">
    <source>
        <dbReference type="ARBA" id="ARBA00023157"/>
    </source>
</evidence>
<evidence type="ECO:0000256" key="9">
    <source>
        <dbReference type="PIRSR" id="PIRSR601548-9"/>
    </source>
</evidence>
<keyword evidence="11" id="KW-0645">Protease</keyword>
<feature type="binding site" evidence="8">
    <location>
        <position position="360"/>
    </location>
    <ligand>
        <name>Zn(2+)</name>
        <dbReference type="ChEBI" id="CHEBI:29105"/>
        <label>2</label>
        <note>catalytic</note>
    </ligand>
</feature>
<evidence type="ECO:0000256" key="8">
    <source>
        <dbReference type="PIRSR" id="PIRSR601548-8"/>
    </source>
</evidence>
<keyword evidence="2" id="KW-0732">Signal</keyword>
<evidence type="ECO:0000313" key="12">
    <source>
        <dbReference type="EMBL" id="ODM87384.1"/>
    </source>
</evidence>
<evidence type="ECO:0000256" key="4">
    <source>
        <dbReference type="ARBA" id="ARBA00023180"/>
    </source>
</evidence>
<keyword evidence="13" id="KW-1185">Reference proteome</keyword>
<keyword evidence="3 7" id="KW-1015">Disulfide bond</keyword>
<feature type="non-terminal residue" evidence="12">
    <location>
        <position position="1"/>
    </location>
</feature>
<reference evidence="12 13" key="1">
    <citation type="journal article" date="2016" name="Genome Biol. Evol.">
        <title>Gene Family Evolution Reflects Adaptation to Soil Environmental Stressors in the Genome of the Collembolan Orchesella cincta.</title>
        <authorList>
            <person name="Faddeeva-Vakhrusheva A."/>
            <person name="Derks M.F."/>
            <person name="Anvar S.Y."/>
            <person name="Agamennone V."/>
            <person name="Suring W."/>
            <person name="Smit S."/>
            <person name="van Straalen N.M."/>
            <person name="Roelofs D."/>
        </authorList>
    </citation>
    <scope>NUCLEOTIDE SEQUENCE [LARGE SCALE GENOMIC DNA]</scope>
    <source>
        <tissue evidence="12">Mixed pool</tissue>
    </source>
</reference>
<feature type="binding site" evidence="6">
    <location>
        <position position="332"/>
    </location>
    <ligand>
        <name>Zn(2+)</name>
        <dbReference type="ChEBI" id="CHEBI:29105"/>
        <label>1</label>
        <note>catalytic</note>
    </ligand>
</feature>
<dbReference type="CDD" id="cd06461">
    <property type="entry name" value="M2_ACE"/>
    <property type="match status" value="1"/>
</dbReference>
<name>A0A1D2M370_ORCCI</name>